<organism evidence="1 2">
    <name type="scientific">Mycena sanguinolenta</name>
    <dbReference type="NCBI Taxonomy" id="230812"/>
    <lineage>
        <taxon>Eukaryota</taxon>
        <taxon>Fungi</taxon>
        <taxon>Dikarya</taxon>
        <taxon>Basidiomycota</taxon>
        <taxon>Agaricomycotina</taxon>
        <taxon>Agaricomycetes</taxon>
        <taxon>Agaricomycetidae</taxon>
        <taxon>Agaricales</taxon>
        <taxon>Marasmiineae</taxon>
        <taxon>Mycenaceae</taxon>
        <taxon>Mycena</taxon>
    </lineage>
</organism>
<dbReference type="EMBL" id="JACAZH010000006">
    <property type="protein sequence ID" value="KAF7367058.1"/>
    <property type="molecule type" value="Genomic_DNA"/>
</dbReference>
<evidence type="ECO:0000313" key="1">
    <source>
        <dbReference type="EMBL" id="KAF7367058.1"/>
    </source>
</evidence>
<evidence type="ECO:0000313" key="2">
    <source>
        <dbReference type="Proteomes" id="UP000623467"/>
    </source>
</evidence>
<gene>
    <name evidence="1" type="ORF">MSAN_00965000</name>
</gene>
<sequence length="178" mass="19117">MLPTSPLTLLRTHHPAAPDIPLGLFLQPACASGAVIIYWSALLPASASFPPSDLRLRTPLVGVRIPPHAPICCYSLRASSHQANPAAHQILRVPLDLMRCTPTPVSARCFARTAYARGPPLLFSVFTFDAHFPSALPPVAHLFSRLMSRISRKLPSLAAPVIVASSRLAAIALGPRLR</sequence>
<reference evidence="1" key="1">
    <citation type="submission" date="2020-05" db="EMBL/GenBank/DDBJ databases">
        <title>Mycena genomes resolve the evolution of fungal bioluminescence.</title>
        <authorList>
            <person name="Tsai I.J."/>
        </authorList>
    </citation>
    <scope>NUCLEOTIDE SEQUENCE</scope>
    <source>
        <strain evidence="1">160909Yilan</strain>
    </source>
</reference>
<name>A0A8H6YVB3_9AGAR</name>
<dbReference type="AlphaFoldDB" id="A0A8H6YVB3"/>
<comment type="caution">
    <text evidence="1">The sequence shown here is derived from an EMBL/GenBank/DDBJ whole genome shotgun (WGS) entry which is preliminary data.</text>
</comment>
<accession>A0A8H6YVB3</accession>
<proteinExistence type="predicted"/>
<protein>
    <submittedName>
        <fullName evidence="1">Uncharacterized protein</fullName>
    </submittedName>
</protein>
<keyword evidence="2" id="KW-1185">Reference proteome</keyword>
<dbReference type="Proteomes" id="UP000623467">
    <property type="component" value="Unassembled WGS sequence"/>
</dbReference>